<protein>
    <submittedName>
        <fullName evidence="2">Uncharacterized protein DUF4231</fullName>
    </submittedName>
</protein>
<dbReference type="Pfam" id="PF14015">
    <property type="entry name" value="DUF4231"/>
    <property type="match status" value="1"/>
</dbReference>
<gene>
    <name evidence="2" type="ORF">BCF44_107452</name>
</gene>
<dbReference type="InterPro" id="IPR025325">
    <property type="entry name" value="DUF4231"/>
</dbReference>
<dbReference type="Proteomes" id="UP000256269">
    <property type="component" value="Unassembled WGS sequence"/>
</dbReference>
<name>A0A3E0HIK1_9PSEU</name>
<feature type="region of interest" description="Disordered" evidence="1">
    <location>
        <begin position="95"/>
        <end position="120"/>
    </location>
</feature>
<proteinExistence type="predicted"/>
<evidence type="ECO:0000256" key="1">
    <source>
        <dbReference type="SAM" id="MobiDB-lite"/>
    </source>
</evidence>
<reference evidence="2 3" key="1">
    <citation type="submission" date="2018-08" db="EMBL/GenBank/DDBJ databases">
        <title>Genomic Encyclopedia of Archaeal and Bacterial Type Strains, Phase II (KMG-II): from individual species to whole genera.</title>
        <authorList>
            <person name="Goeker M."/>
        </authorList>
    </citation>
    <scope>NUCLEOTIDE SEQUENCE [LARGE SCALE GENOMIC DNA]</scope>
    <source>
        <strain evidence="2 3">DSM 45791</strain>
    </source>
</reference>
<evidence type="ECO:0000313" key="3">
    <source>
        <dbReference type="Proteomes" id="UP000256269"/>
    </source>
</evidence>
<comment type="caution">
    <text evidence="2">The sequence shown here is derived from an EMBL/GenBank/DDBJ whole genome shotgun (WGS) entry which is preliminary data.</text>
</comment>
<dbReference type="EMBL" id="QUNO01000007">
    <property type="protein sequence ID" value="REH46319.1"/>
    <property type="molecule type" value="Genomic_DNA"/>
</dbReference>
<keyword evidence="3" id="KW-1185">Reference proteome</keyword>
<sequence>MTAAIPACAAFEVDSRIIAVLGSLIVAANGARQLFGWKEAWANRKAVRNGIEHELALYAIKTWPYNDEDAARRLVENVEQICALEREQRQARVLAYDPTQGGTSGKRANQTGHRQRPLWA</sequence>
<dbReference type="NCBIfam" id="NF033634">
    <property type="entry name" value="SLATT_1"/>
    <property type="match status" value="1"/>
</dbReference>
<dbReference type="AlphaFoldDB" id="A0A3E0HIK1"/>
<evidence type="ECO:0000313" key="2">
    <source>
        <dbReference type="EMBL" id="REH46319.1"/>
    </source>
</evidence>
<accession>A0A3E0HIK1</accession>
<organism evidence="2 3">
    <name type="scientific">Kutzneria buriramensis</name>
    <dbReference type="NCBI Taxonomy" id="1045776"/>
    <lineage>
        <taxon>Bacteria</taxon>
        <taxon>Bacillati</taxon>
        <taxon>Actinomycetota</taxon>
        <taxon>Actinomycetes</taxon>
        <taxon>Pseudonocardiales</taxon>
        <taxon>Pseudonocardiaceae</taxon>
        <taxon>Kutzneria</taxon>
    </lineage>
</organism>